<reference evidence="1 2" key="1">
    <citation type="submission" date="2024-01" db="EMBL/GenBank/DDBJ databases">
        <title>Survival strategy associated with biotechnological potential of Virgibacillus dokdonensis T4.6 isolated from salt-fermented shrimp paste.</title>
        <authorList>
            <person name="Doan T.V."/>
            <person name="Quach N.T."/>
            <person name="Phi Q.-T."/>
        </authorList>
    </citation>
    <scope>NUCLEOTIDE SEQUENCE [LARGE SCALE GENOMIC DNA]</scope>
    <source>
        <strain evidence="1 2">T4.6</strain>
    </source>
</reference>
<dbReference type="Proteomes" id="UP001356080">
    <property type="component" value="Unassembled WGS sequence"/>
</dbReference>
<organism evidence="1 2">
    <name type="scientific">Virgibacillus dokdonensis</name>
    <dbReference type="NCBI Taxonomy" id="302167"/>
    <lineage>
        <taxon>Bacteria</taxon>
        <taxon>Bacillati</taxon>
        <taxon>Bacillota</taxon>
        <taxon>Bacilli</taxon>
        <taxon>Bacillales</taxon>
        <taxon>Bacillaceae</taxon>
        <taxon>Virgibacillus</taxon>
    </lineage>
</organism>
<keyword evidence="2" id="KW-1185">Reference proteome</keyword>
<evidence type="ECO:0000313" key="2">
    <source>
        <dbReference type="Proteomes" id="UP001356080"/>
    </source>
</evidence>
<protein>
    <submittedName>
        <fullName evidence="1">Uncharacterized protein</fullName>
    </submittedName>
</protein>
<sequence>MVNKVITEKAIGLSNHKEFVNERDAVGISKQMKFNNRAGSILGGGGDF</sequence>
<accession>A0ABU7VE70</accession>
<evidence type="ECO:0000313" key="1">
    <source>
        <dbReference type="EMBL" id="MEF2291330.1"/>
    </source>
</evidence>
<gene>
    <name evidence="1" type="ORF">V2W34_04785</name>
</gene>
<name>A0ABU7VE70_9BACI</name>
<proteinExistence type="predicted"/>
<dbReference type="RefSeq" id="WP_164085328.1">
    <property type="nucleotide sequence ID" value="NZ_CP018622.1"/>
</dbReference>
<comment type="caution">
    <text evidence="1">The sequence shown here is derived from an EMBL/GenBank/DDBJ whole genome shotgun (WGS) entry which is preliminary data.</text>
</comment>
<dbReference type="EMBL" id="JAZHPM010000006">
    <property type="protein sequence ID" value="MEF2291330.1"/>
    <property type="molecule type" value="Genomic_DNA"/>
</dbReference>